<proteinExistence type="predicted"/>
<reference evidence="1" key="1">
    <citation type="submission" date="2019-12" db="EMBL/GenBank/DDBJ databases">
        <title>Genome sequencing and annotation of Brassica cretica.</title>
        <authorList>
            <person name="Studholme D.J."/>
            <person name="Sarris P."/>
        </authorList>
    </citation>
    <scope>NUCLEOTIDE SEQUENCE</scope>
    <source>
        <strain evidence="1">PFS-109/04</strain>
        <tissue evidence="1">Leaf</tissue>
    </source>
</reference>
<accession>A0A8S9QTN9</accession>
<evidence type="ECO:0000313" key="1">
    <source>
        <dbReference type="EMBL" id="KAF3553699.1"/>
    </source>
</evidence>
<dbReference type="EMBL" id="QGKX02000996">
    <property type="protein sequence ID" value="KAF3553699.1"/>
    <property type="molecule type" value="Genomic_DNA"/>
</dbReference>
<dbReference type="Proteomes" id="UP000712600">
    <property type="component" value="Unassembled WGS sequence"/>
</dbReference>
<dbReference type="AlphaFoldDB" id="A0A8S9QTN9"/>
<sequence>MDRKGISLVEIIGTNYSIDYSGILGIRSNEKNLTFLRIKSMVENNYRYQRISKSKLAKCAEFSVWTKL</sequence>
<evidence type="ECO:0000313" key="2">
    <source>
        <dbReference type="Proteomes" id="UP000712600"/>
    </source>
</evidence>
<name>A0A8S9QTN9_BRACR</name>
<gene>
    <name evidence="1" type="ORF">F2Q69_00015100</name>
</gene>
<comment type="caution">
    <text evidence="1">The sequence shown here is derived from an EMBL/GenBank/DDBJ whole genome shotgun (WGS) entry which is preliminary data.</text>
</comment>
<protein>
    <submittedName>
        <fullName evidence="1">Uncharacterized protein</fullName>
    </submittedName>
</protein>
<organism evidence="1 2">
    <name type="scientific">Brassica cretica</name>
    <name type="common">Mustard</name>
    <dbReference type="NCBI Taxonomy" id="69181"/>
    <lineage>
        <taxon>Eukaryota</taxon>
        <taxon>Viridiplantae</taxon>
        <taxon>Streptophyta</taxon>
        <taxon>Embryophyta</taxon>
        <taxon>Tracheophyta</taxon>
        <taxon>Spermatophyta</taxon>
        <taxon>Magnoliopsida</taxon>
        <taxon>eudicotyledons</taxon>
        <taxon>Gunneridae</taxon>
        <taxon>Pentapetalae</taxon>
        <taxon>rosids</taxon>
        <taxon>malvids</taxon>
        <taxon>Brassicales</taxon>
        <taxon>Brassicaceae</taxon>
        <taxon>Brassiceae</taxon>
        <taxon>Brassica</taxon>
    </lineage>
</organism>